<dbReference type="PROSITE" id="PS50885">
    <property type="entry name" value="HAMP"/>
    <property type="match status" value="1"/>
</dbReference>
<keyword evidence="11 14" id="KW-1133">Transmembrane helix</keyword>
<dbReference type="EMBL" id="JAOYEY010000048">
    <property type="protein sequence ID" value="MCV9888009.1"/>
    <property type="molecule type" value="Genomic_DNA"/>
</dbReference>
<dbReference type="InterPro" id="IPR005467">
    <property type="entry name" value="His_kinase_dom"/>
</dbReference>
<dbReference type="PANTHER" id="PTHR45528:SF1">
    <property type="entry name" value="SENSOR HISTIDINE KINASE CPXA"/>
    <property type="match status" value="1"/>
</dbReference>
<dbReference type="SMART" id="SM00304">
    <property type="entry name" value="HAMP"/>
    <property type="match status" value="1"/>
</dbReference>
<dbReference type="Gene3D" id="1.10.287.130">
    <property type="match status" value="1"/>
</dbReference>
<dbReference type="InterPro" id="IPR003660">
    <property type="entry name" value="HAMP_dom"/>
</dbReference>
<evidence type="ECO:0000256" key="5">
    <source>
        <dbReference type="ARBA" id="ARBA00022553"/>
    </source>
</evidence>
<dbReference type="Pfam" id="PF02518">
    <property type="entry name" value="HATPase_c"/>
    <property type="match status" value="1"/>
</dbReference>
<organism evidence="17 18">
    <name type="scientific">Metabacillus halosaccharovorans</name>
    <dbReference type="NCBI Taxonomy" id="930124"/>
    <lineage>
        <taxon>Bacteria</taxon>
        <taxon>Bacillati</taxon>
        <taxon>Bacillota</taxon>
        <taxon>Bacilli</taxon>
        <taxon>Bacillales</taxon>
        <taxon>Bacillaceae</taxon>
        <taxon>Metabacillus</taxon>
    </lineage>
</organism>
<evidence type="ECO:0000256" key="7">
    <source>
        <dbReference type="ARBA" id="ARBA00022692"/>
    </source>
</evidence>
<dbReference type="SUPFAM" id="SSF47384">
    <property type="entry name" value="Homodimeric domain of signal transducing histidine kinase"/>
    <property type="match status" value="1"/>
</dbReference>
<evidence type="ECO:0000256" key="4">
    <source>
        <dbReference type="ARBA" id="ARBA00022475"/>
    </source>
</evidence>
<dbReference type="EC" id="2.7.13.3" evidence="3"/>
<evidence type="ECO:0000256" key="6">
    <source>
        <dbReference type="ARBA" id="ARBA00022679"/>
    </source>
</evidence>
<keyword evidence="4" id="KW-1003">Cell membrane</keyword>
<dbReference type="SMART" id="SM00387">
    <property type="entry name" value="HATPase_c"/>
    <property type="match status" value="1"/>
</dbReference>
<comment type="subcellular location">
    <subcellularLocation>
        <location evidence="2">Cell membrane</location>
        <topology evidence="2">Multi-pass membrane protein</topology>
    </subcellularLocation>
</comment>
<feature type="transmembrane region" description="Helical" evidence="14">
    <location>
        <begin position="162"/>
        <end position="182"/>
    </location>
</feature>
<comment type="catalytic activity">
    <reaction evidence="1">
        <text>ATP + protein L-histidine = ADP + protein N-phospho-L-histidine.</text>
        <dbReference type="EC" id="2.7.13.3"/>
    </reaction>
</comment>
<dbReference type="PANTHER" id="PTHR45528">
    <property type="entry name" value="SENSOR HISTIDINE KINASE CPXA"/>
    <property type="match status" value="1"/>
</dbReference>
<comment type="caution">
    <text evidence="17">The sequence shown here is derived from an EMBL/GenBank/DDBJ whole genome shotgun (WGS) entry which is preliminary data.</text>
</comment>
<keyword evidence="5" id="KW-0597">Phosphoprotein</keyword>
<dbReference type="InterPro" id="IPR036097">
    <property type="entry name" value="HisK_dim/P_sf"/>
</dbReference>
<feature type="domain" description="HAMP" evidence="16">
    <location>
        <begin position="187"/>
        <end position="239"/>
    </location>
</feature>
<evidence type="ECO:0000256" key="1">
    <source>
        <dbReference type="ARBA" id="ARBA00000085"/>
    </source>
</evidence>
<gene>
    <name evidence="17" type="ORF">OIH86_20385</name>
</gene>
<dbReference type="CDD" id="cd06225">
    <property type="entry name" value="HAMP"/>
    <property type="match status" value="1"/>
</dbReference>
<evidence type="ECO:0000256" key="9">
    <source>
        <dbReference type="ARBA" id="ARBA00022777"/>
    </source>
</evidence>
<feature type="domain" description="Histidine kinase" evidence="15">
    <location>
        <begin position="247"/>
        <end position="463"/>
    </location>
</feature>
<evidence type="ECO:0000259" key="16">
    <source>
        <dbReference type="PROSITE" id="PS50885"/>
    </source>
</evidence>
<evidence type="ECO:0000313" key="17">
    <source>
        <dbReference type="EMBL" id="MCV9888009.1"/>
    </source>
</evidence>
<evidence type="ECO:0000256" key="14">
    <source>
        <dbReference type="SAM" id="Phobius"/>
    </source>
</evidence>
<dbReference type="Proteomes" id="UP001526147">
    <property type="component" value="Unassembled WGS sequence"/>
</dbReference>
<keyword evidence="10" id="KW-0067">ATP-binding</keyword>
<keyword evidence="12" id="KW-0902">Two-component regulatory system</keyword>
<evidence type="ECO:0000256" key="11">
    <source>
        <dbReference type="ARBA" id="ARBA00022989"/>
    </source>
</evidence>
<dbReference type="SUPFAM" id="SSF55874">
    <property type="entry name" value="ATPase domain of HSP90 chaperone/DNA topoisomerase II/histidine kinase"/>
    <property type="match status" value="1"/>
</dbReference>
<evidence type="ECO:0000256" key="8">
    <source>
        <dbReference type="ARBA" id="ARBA00022741"/>
    </source>
</evidence>
<evidence type="ECO:0000256" key="10">
    <source>
        <dbReference type="ARBA" id="ARBA00022840"/>
    </source>
</evidence>
<keyword evidence="18" id="KW-1185">Reference proteome</keyword>
<dbReference type="SMART" id="SM00388">
    <property type="entry name" value="HisKA"/>
    <property type="match status" value="1"/>
</dbReference>
<dbReference type="InterPro" id="IPR036890">
    <property type="entry name" value="HATPase_C_sf"/>
</dbReference>
<keyword evidence="9 17" id="KW-0418">Kinase</keyword>
<dbReference type="PROSITE" id="PS50109">
    <property type="entry name" value="HIS_KIN"/>
    <property type="match status" value="1"/>
</dbReference>
<evidence type="ECO:0000256" key="13">
    <source>
        <dbReference type="ARBA" id="ARBA00023136"/>
    </source>
</evidence>
<evidence type="ECO:0000259" key="15">
    <source>
        <dbReference type="PROSITE" id="PS50109"/>
    </source>
</evidence>
<reference evidence="17 18" key="1">
    <citation type="submission" date="2022-10" db="EMBL/GenBank/DDBJ databases">
        <title>Draft genome assembly of moderately radiation resistant bacterium Metabacillus halosaccharovorans.</title>
        <authorList>
            <person name="Pal S."/>
            <person name="Gopinathan A."/>
        </authorList>
    </citation>
    <scope>NUCLEOTIDE SEQUENCE [LARGE SCALE GENOMIC DNA]</scope>
    <source>
        <strain evidence="17 18">VITHBRA001</strain>
    </source>
</reference>
<dbReference type="InterPro" id="IPR004358">
    <property type="entry name" value="Sig_transdc_His_kin-like_C"/>
</dbReference>
<dbReference type="Gene3D" id="6.10.340.10">
    <property type="match status" value="1"/>
</dbReference>
<feature type="transmembrane region" description="Helical" evidence="14">
    <location>
        <begin position="12"/>
        <end position="33"/>
    </location>
</feature>
<dbReference type="RefSeq" id="WP_264144213.1">
    <property type="nucleotide sequence ID" value="NZ_JAOYEY010000048.1"/>
</dbReference>
<dbReference type="InterPro" id="IPR003661">
    <property type="entry name" value="HisK_dim/P_dom"/>
</dbReference>
<name>A0ABT3DM77_9BACI</name>
<dbReference type="Pfam" id="PF00672">
    <property type="entry name" value="HAMP"/>
    <property type="match status" value="1"/>
</dbReference>
<keyword evidence="6" id="KW-0808">Transferase</keyword>
<keyword evidence="13 14" id="KW-0472">Membrane</keyword>
<dbReference type="Pfam" id="PF00512">
    <property type="entry name" value="HisKA"/>
    <property type="match status" value="1"/>
</dbReference>
<evidence type="ECO:0000313" key="18">
    <source>
        <dbReference type="Proteomes" id="UP001526147"/>
    </source>
</evidence>
<dbReference type="CDD" id="cd00082">
    <property type="entry name" value="HisKA"/>
    <property type="match status" value="1"/>
</dbReference>
<keyword evidence="8" id="KW-0547">Nucleotide-binding</keyword>
<proteinExistence type="predicted"/>
<sequence length="468" mass="53530">MKTLSLSQKVFLLILISIASTILFSFFFLHFLYKDLYLDSIRESVIYQGENTASHYHYGSLNEEIIEKIHWFNIVSEYEVLVVDTFDELQEYFPYQIGSESLINSEDKETLSQGNYILKEGYVKEFDRNIVGAMFPIQNETELIGIVYIYVPLAAMQEVFEGSLPILILAGTIFFILLLIIVNRIRHSLFKPLTDMQVLSKEVAKGNYTSRLPLTSSDEVGQLADAFNLMSSSLEEQEKRKKEFLSNVVHELRTPLTYIAGYTQALKQQLYSSKEEADSYLTTIEKETDRLNKIVHDLIDLSHLEENLYVLEQEPIAMAQLLYDTVDLFQIRLAQKEIQYSTKVEEDVIIIGDKRMEQVLYNVIDNAIKYSPLHSEVLIDLGTDHDKMVLTVTNKGHVIDKEDIQRIGERFFRTDKARNRSTGGTGLGLSIVKQIVTLHNGTFSITSDNQTGTVVTVRIPLLSEENTS</sequence>
<dbReference type="SUPFAM" id="SSF158472">
    <property type="entry name" value="HAMP domain-like"/>
    <property type="match status" value="1"/>
</dbReference>
<dbReference type="PRINTS" id="PR00344">
    <property type="entry name" value="BCTRLSENSOR"/>
</dbReference>
<dbReference type="Gene3D" id="3.30.565.10">
    <property type="entry name" value="Histidine kinase-like ATPase, C-terminal domain"/>
    <property type="match status" value="1"/>
</dbReference>
<keyword evidence="7 14" id="KW-0812">Transmembrane</keyword>
<dbReference type="GO" id="GO:0016301">
    <property type="term" value="F:kinase activity"/>
    <property type="evidence" value="ECO:0007669"/>
    <property type="project" value="UniProtKB-KW"/>
</dbReference>
<evidence type="ECO:0000256" key="3">
    <source>
        <dbReference type="ARBA" id="ARBA00012438"/>
    </source>
</evidence>
<dbReference type="InterPro" id="IPR003594">
    <property type="entry name" value="HATPase_dom"/>
</dbReference>
<evidence type="ECO:0000256" key="2">
    <source>
        <dbReference type="ARBA" id="ARBA00004651"/>
    </source>
</evidence>
<evidence type="ECO:0000256" key="12">
    <source>
        <dbReference type="ARBA" id="ARBA00023012"/>
    </source>
</evidence>
<accession>A0ABT3DM77</accession>
<protein>
    <recommendedName>
        <fullName evidence="3">histidine kinase</fullName>
        <ecNumber evidence="3">2.7.13.3</ecNumber>
    </recommendedName>
</protein>
<dbReference type="InterPro" id="IPR050398">
    <property type="entry name" value="HssS/ArlS-like"/>
</dbReference>